<protein>
    <recommendedName>
        <fullName evidence="3">Phage protein</fullName>
    </recommendedName>
</protein>
<keyword evidence="2" id="KW-1185">Reference proteome</keyword>
<gene>
    <name evidence="1" type="ORF">SAMN05660328_1132</name>
</gene>
<evidence type="ECO:0000313" key="2">
    <source>
        <dbReference type="Proteomes" id="UP000183629"/>
    </source>
</evidence>
<reference evidence="2" key="1">
    <citation type="submission" date="2016-10" db="EMBL/GenBank/DDBJ databases">
        <authorList>
            <person name="Varghese N."/>
            <person name="Submissions S."/>
        </authorList>
    </citation>
    <scope>NUCLEOTIDE SEQUENCE [LARGE SCALE GENOMIC DNA]</scope>
    <source>
        <strain evidence="2">LMG 15572</strain>
    </source>
</reference>
<proteinExistence type="predicted"/>
<accession>A0A1I7JGW0</accession>
<dbReference type="EMBL" id="FPBN01000013">
    <property type="protein sequence ID" value="SFU84388.1"/>
    <property type="molecule type" value="Genomic_DNA"/>
</dbReference>
<dbReference type="Proteomes" id="UP000183629">
    <property type="component" value="Unassembled WGS sequence"/>
</dbReference>
<evidence type="ECO:0008006" key="3">
    <source>
        <dbReference type="Google" id="ProtNLM"/>
    </source>
</evidence>
<sequence length="50" mass="5721">MNHLDEWLARATVATGILVAISKEARSWLSLKQEQKKKATIAPKYPSRKR</sequence>
<organism evidence="1 2">
    <name type="scientific">Streptococcus gallolyticus</name>
    <dbReference type="NCBI Taxonomy" id="315405"/>
    <lineage>
        <taxon>Bacteria</taxon>
        <taxon>Bacillati</taxon>
        <taxon>Bacillota</taxon>
        <taxon>Bacilli</taxon>
        <taxon>Lactobacillales</taxon>
        <taxon>Streptococcaceae</taxon>
        <taxon>Streptococcus</taxon>
    </lineage>
</organism>
<evidence type="ECO:0000313" key="1">
    <source>
        <dbReference type="EMBL" id="SFU84388.1"/>
    </source>
</evidence>
<dbReference type="AlphaFoldDB" id="A0A1I7JGW0"/>
<dbReference type="RefSeq" id="WP_177178943.1">
    <property type="nucleotide sequence ID" value="NZ_FOLZ01000009.1"/>
</dbReference>
<name>A0A1I7JGW0_9STRE</name>